<dbReference type="Gene3D" id="6.20.240.40">
    <property type="match status" value="1"/>
</dbReference>
<protein>
    <recommendedName>
        <fullName evidence="9">NOL1/NOP2/Sun domain family member 4</fullName>
    </recommendedName>
</protein>
<proteinExistence type="inferred from homology"/>
<feature type="domain" description="SAM-dependent MTase RsmB/NOP-type" evidence="13">
    <location>
        <begin position="105"/>
        <end position="410"/>
    </location>
</feature>
<keyword evidence="15" id="KW-1185">Reference proteome</keyword>
<dbReference type="Pfam" id="PF01189">
    <property type="entry name" value="Methyltr_RsmB-F"/>
    <property type="match status" value="1"/>
</dbReference>
<sequence>NDLIRFQSFLKVSLALVLSSLYKCSHFAREQSLVIFYVHWGCYHAELMFRRINSFKSSIVVPFVAAFGRRHYKKKSWKMQRKKENSLENFHAFYSNQFGEDWRLIFEGLKLPIQHCAVVNKFAALEDVHQKLTSTELQLHNLSLFYSNSECAQNQFQLDCYFPNSENHMRFPKQDKTNNGYFDYYLLDASSILPVLALDLHPHSTVLDMCAAPGGKSVLISQFLSNQGALVSSEVSNTRRANLVKVIKDYIPKISKTKELVQVRNLSGFKFGEYEPATYDRVLVDAPCSSERHNLQTHFEFSMWSDVSAQANANLQKKLLMSAVQTVIPGGTVVYSTCSMSSIENDGVIDDVLSLCSGSKQLKVNVVDSHFSNHPLAEMFNYVETKHGILVLPSHTRNWGPMYFCKLQRFSVESDSALQSKRFVV</sequence>
<keyword evidence="8" id="KW-0496">Mitochondrion</keyword>
<dbReference type="PANTHER" id="PTHR22808:SF3">
    <property type="entry name" value="5-METHYLCYTOSINE RRNA METHYLTRANSFERASE NSUN4"/>
    <property type="match status" value="1"/>
</dbReference>
<evidence type="ECO:0000256" key="7">
    <source>
        <dbReference type="ARBA" id="ARBA00022946"/>
    </source>
</evidence>
<dbReference type="Gene3D" id="3.40.50.150">
    <property type="entry name" value="Vaccinia Virus protein VP39"/>
    <property type="match status" value="1"/>
</dbReference>
<dbReference type="EMBL" id="CALNXI010000385">
    <property type="protein sequence ID" value="CAH3026026.1"/>
    <property type="molecule type" value="Genomic_DNA"/>
</dbReference>
<feature type="active site" description="Nucleophile" evidence="11">
    <location>
        <position position="338"/>
    </location>
</feature>
<comment type="similarity">
    <text evidence="11">Belongs to the class I-like SAM-binding methyltransferase superfamily. RsmB/NOP family.</text>
</comment>
<evidence type="ECO:0000256" key="10">
    <source>
        <dbReference type="ARBA" id="ARBA00049302"/>
    </source>
</evidence>
<evidence type="ECO:0000313" key="15">
    <source>
        <dbReference type="Proteomes" id="UP001159427"/>
    </source>
</evidence>
<name>A0ABN8MDY7_9CNID</name>
<evidence type="ECO:0000259" key="13">
    <source>
        <dbReference type="PROSITE" id="PS51686"/>
    </source>
</evidence>
<feature type="binding site" evidence="11">
    <location>
        <begin position="210"/>
        <end position="216"/>
    </location>
    <ligand>
        <name>S-adenosyl-L-methionine</name>
        <dbReference type="ChEBI" id="CHEBI:59789"/>
    </ligand>
</feature>
<feature type="binding site" evidence="11">
    <location>
        <position position="234"/>
    </location>
    <ligand>
        <name>S-adenosyl-L-methionine</name>
        <dbReference type="ChEBI" id="CHEBI:59789"/>
    </ligand>
</feature>
<dbReference type="InterPro" id="IPR029063">
    <property type="entry name" value="SAM-dependent_MTases_sf"/>
</dbReference>
<dbReference type="SUPFAM" id="SSF53335">
    <property type="entry name" value="S-adenosyl-L-methionine-dependent methyltransferases"/>
    <property type="match status" value="1"/>
</dbReference>
<evidence type="ECO:0000256" key="8">
    <source>
        <dbReference type="ARBA" id="ARBA00023128"/>
    </source>
</evidence>
<dbReference type="InterPro" id="IPR001678">
    <property type="entry name" value="MeTrfase_RsmB-F_NOP2_dom"/>
</dbReference>
<evidence type="ECO:0000313" key="14">
    <source>
        <dbReference type="EMBL" id="CAH3026026.1"/>
    </source>
</evidence>
<evidence type="ECO:0000256" key="3">
    <source>
        <dbReference type="ARBA" id="ARBA00022603"/>
    </source>
</evidence>
<comment type="caution">
    <text evidence="14">The sequence shown here is derived from an EMBL/GenBank/DDBJ whole genome shotgun (WGS) entry which is preliminary data.</text>
</comment>
<dbReference type="InterPro" id="IPR049560">
    <property type="entry name" value="MeTrfase_RsmB-F_NOP2_cat"/>
</dbReference>
<feature type="non-terminal residue" evidence="14">
    <location>
        <position position="1"/>
    </location>
</feature>
<dbReference type="PROSITE" id="PS51686">
    <property type="entry name" value="SAM_MT_RSMB_NOP"/>
    <property type="match status" value="1"/>
</dbReference>
<comment type="subcellular location">
    <subcellularLocation>
        <location evidence="1">Mitochondrion</location>
    </subcellularLocation>
</comment>
<keyword evidence="12" id="KW-0732">Signal</keyword>
<organism evidence="14 15">
    <name type="scientific">Porites evermanni</name>
    <dbReference type="NCBI Taxonomy" id="104178"/>
    <lineage>
        <taxon>Eukaryota</taxon>
        <taxon>Metazoa</taxon>
        <taxon>Cnidaria</taxon>
        <taxon>Anthozoa</taxon>
        <taxon>Hexacorallia</taxon>
        <taxon>Scleractinia</taxon>
        <taxon>Fungiina</taxon>
        <taxon>Poritidae</taxon>
        <taxon>Porites</taxon>
    </lineage>
</organism>
<accession>A0ABN8MDY7</accession>
<evidence type="ECO:0000256" key="4">
    <source>
        <dbReference type="ARBA" id="ARBA00022679"/>
    </source>
</evidence>
<keyword evidence="5 11" id="KW-0949">S-adenosyl-L-methionine</keyword>
<keyword evidence="6 11" id="KW-0694">RNA-binding</keyword>
<evidence type="ECO:0000256" key="12">
    <source>
        <dbReference type="SAM" id="SignalP"/>
    </source>
</evidence>
<evidence type="ECO:0000256" key="2">
    <source>
        <dbReference type="ARBA" id="ARBA00022552"/>
    </source>
</evidence>
<feature type="chain" id="PRO_5045515453" description="NOL1/NOP2/Sun domain family member 4" evidence="12">
    <location>
        <begin position="16"/>
        <end position="425"/>
    </location>
</feature>
<keyword evidence="3 11" id="KW-0489">Methyltransferase</keyword>
<dbReference type="InterPro" id="IPR023267">
    <property type="entry name" value="RCMT"/>
</dbReference>
<keyword evidence="4 11" id="KW-0808">Transferase</keyword>
<dbReference type="PRINTS" id="PR02008">
    <property type="entry name" value="RCMTFAMILY"/>
</dbReference>
<evidence type="ECO:0000256" key="11">
    <source>
        <dbReference type="PROSITE-ProRule" id="PRU01023"/>
    </source>
</evidence>
<comment type="caution">
    <text evidence="11">Lacks conserved residue(s) required for the propagation of feature annotation.</text>
</comment>
<keyword evidence="2" id="KW-0698">rRNA processing</keyword>
<keyword evidence="7" id="KW-0809">Transit peptide</keyword>
<dbReference type="Proteomes" id="UP001159427">
    <property type="component" value="Unassembled WGS sequence"/>
</dbReference>
<evidence type="ECO:0000256" key="9">
    <source>
        <dbReference type="ARBA" id="ARBA00042050"/>
    </source>
</evidence>
<evidence type="ECO:0000256" key="1">
    <source>
        <dbReference type="ARBA" id="ARBA00004173"/>
    </source>
</evidence>
<reference evidence="14 15" key="1">
    <citation type="submission" date="2022-05" db="EMBL/GenBank/DDBJ databases">
        <authorList>
            <consortium name="Genoscope - CEA"/>
            <person name="William W."/>
        </authorList>
    </citation>
    <scope>NUCLEOTIDE SEQUENCE [LARGE SCALE GENOMIC DNA]</scope>
</reference>
<feature type="signal peptide" evidence="12">
    <location>
        <begin position="1"/>
        <end position="15"/>
    </location>
</feature>
<gene>
    <name evidence="14" type="ORF">PEVE_00027888</name>
</gene>
<comment type="catalytic activity">
    <reaction evidence="10">
        <text>a cytidine in rRNA + S-adenosyl-L-methionine = a 5-methylcytidine in rRNA + S-adenosyl-L-homocysteine + H(+)</text>
        <dbReference type="Rhea" id="RHEA:61484"/>
        <dbReference type="Rhea" id="RHEA-COMP:15836"/>
        <dbReference type="Rhea" id="RHEA-COMP:15837"/>
        <dbReference type="ChEBI" id="CHEBI:15378"/>
        <dbReference type="ChEBI" id="CHEBI:57856"/>
        <dbReference type="ChEBI" id="CHEBI:59789"/>
        <dbReference type="ChEBI" id="CHEBI:74483"/>
        <dbReference type="ChEBI" id="CHEBI:82748"/>
    </reaction>
</comment>
<evidence type="ECO:0000256" key="6">
    <source>
        <dbReference type="ARBA" id="ARBA00022884"/>
    </source>
</evidence>
<feature type="binding site" evidence="11">
    <location>
        <position position="285"/>
    </location>
    <ligand>
        <name>S-adenosyl-L-methionine</name>
        <dbReference type="ChEBI" id="CHEBI:59789"/>
    </ligand>
</feature>
<evidence type="ECO:0000256" key="5">
    <source>
        <dbReference type="ARBA" id="ARBA00022691"/>
    </source>
</evidence>
<dbReference type="PANTHER" id="PTHR22808">
    <property type="entry name" value="NCL1 YEAST -RELATED NOL1/NOP2/FMU SUN DOMAIN-CONTAINING"/>
    <property type="match status" value="1"/>
</dbReference>